<feature type="domain" description="RRM" evidence="3">
    <location>
        <begin position="768"/>
        <end position="826"/>
    </location>
</feature>
<reference evidence="4" key="2">
    <citation type="submission" date="2023-05" db="EMBL/GenBank/DDBJ databases">
        <authorList>
            <person name="Fouks B."/>
        </authorList>
    </citation>
    <scope>NUCLEOTIDE SEQUENCE</scope>
    <source>
        <strain evidence="4">Stay&amp;Tobe</strain>
        <tissue evidence="4">Testes</tissue>
    </source>
</reference>
<dbReference type="SUPFAM" id="SSF54928">
    <property type="entry name" value="RNA-binding domain, RBD"/>
    <property type="match status" value="1"/>
</dbReference>
<dbReference type="InterPro" id="IPR039878">
    <property type="entry name" value="RBM33"/>
</dbReference>
<name>A0AAD7Z5D8_DIPPU</name>
<gene>
    <name evidence="4" type="ORF">L9F63_008652</name>
</gene>
<feature type="region of interest" description="Disordered" evidence="2">
    <location>
        <begin position="360"/>
        <end position="445"/>
    </location>
</feature>
<dbReference type="Gene3D" id="3.30.70.330">
    <property type="match status" value="1"/>
</dbReference>
<dbReference type="GO" id="GO:0003723">
    <property type="term" value="F:RNA binding"/>
    <property type="evidence" value="ECO:0007669"/>
    <property type="project" value="UniProtKB-KW"/>
</dbReference>
<protein>
    <recommendedName>
        <fullName evidence="3">RRM domain-containing protein</fullName>
    </recommendedName>
</protein>
<feature type="compositionally biased region" description="Low complexity" evidence="2">
    <location>
        <begin position="105"/>
        <end position="126"/>
    </location>
</feature>
<dbReference type="Proteomes" id="UP001233999">
    <property type="component" value="Unassembled WGS sequence"/>
</dbReference>
<feature type="compositionally biased region" description="Low complexity" evidence="2">
    <location>
        <begin position="405"/>
        <end position="423"/>
    </location>
</feature>
<dbReference type="InterPro" id="IPR035979">
    <property type="entry name" value="RBD_domain_sf"/>
</dbReference>
<dbReference type="InterPro" id="IPR000504">
    <property type="entry name" value="RRM_dom"/>
</dbReference>
<feature type="compositionally biased region" description="Low complexity" evidence="2">
    <location>
        <begin position="85"/>
        <end position="96"/>
    </location>
</feature>
<feature type="region of interest" description="Disordered" evidence="2">
    <location>
        <begin position="1"/>
        <end position="173"/>
    </location>
</feature>
<dbReference type="Pfam" id="PF00076">
    <property type="entry name" value="RRM_1"/>
    <property type="match status" value="1"/>
</dbReference>
<dbReference type="EMBL" id="JASPKZ010010663">
    <property type="protein sequence ID" value="KAJ9573962.1"/>
    <property type="molecule type" value="Genomic_DNA"/>
</dbReference>
<feature type="compositionally biased region" description="Low complexity" evidence="2">
    <location>
        <begin position="711"/>
        <end position="728"/>
    </location>
</feature>
<feature type="compositionally biased region" description="Low complexity" evidence="2">
    <location>
        <begin position="384"/>
        <end position="395"/>
    </location>
</feature>
<dbReference type="PANTHER" id="PTHR22014:SF2">
    <property type="entry name" value="RNA-BINDING PROTEIN 33"/>
    <property type="match status" value="1"/>
</dbReference>
<evidence type="ECO:0000256" key="1">
    <source>
        <dbReference type="ARBA" id="ARBA00022884"/>
    </source>
</evidence>
<dbReference type="AlphaFoldDB" id="A0AAD7Z5D8"/>
<evidence type="ECO:0000259" key="3">
    <source>
        <dbReference type="Pfam" id="PF00076"/>
    </source>
</evidence>
<feature type="compositionally biased region" description="Low complexity" evidence="2">
    <location>
        <begin position="17"/>
        <end position="57"/>
    </location>
</feature>
<sequence>MGGWKGRRGRGRGGGPRTHFGAGNQFNVHPQQQQQQMQHQQQQQQMQHHHQQQQFGGPQFGQGAPGFPHPPHRGGMRGAPVYNRPQMNQQPPQQQQPLPPPPQPQQQLPQQQIPQQPPQQQHQQSPHKILINPHFRGAVQPHPEARLIWDPDMSGNPPPQAPEGDGVVPFSPDVQPLEVHYQQGYAVQQFQPPPQHQQLEQHQVPPSPHYDSSSQQGAYYPPEQTYSDPQTTPHWQDSEQVNNTYIQPSPAMGIEPVGHQEGVFHQTMGDNGINHSIGGGVYGGGMVQYEGVPQQHGMYVEEGSYPPSGMPPQHYHLQQPPPPMSPGGHRLPPPMMGAFRLTGPPPGGMKFRHPNQTHFPQPPGPGYMNQGGRPPRGGMRYASGPQMNMQHQQMMRPRRPPGPPMHMVQQQQMSQPQPQQQQQLNRSLKKRPSFEGGSGNAQFKQARFDASLKRKKRMPDMSNLHEVQTVDMLPSDMNYQQMPEEEEDEETRRKNDVNWQLLEKQRELEKKNVDVQAGGDAPDMQFEFEPPQGNAIATIVNRNTVEPQPVMIQAPVRQIQQQQPIQQIQVQNVNRIPVQQQFHQDLELPQPPSVPQVVRFVGPPTEGRRRVSSDRHNISRQRKDLYEESMFIINPNTEVEVPVPGQRIVRAPQPGVTAVAQSAGPPRRLVLAQGAGHPVAQMPRQVVQQAPAPKGRTVVLRGATGGSKPSPQQQPQQPQQQAQQAQPQGTASRQPAGGRSVVATKAVPPQQQGMIPQQPVLPKTKTVSIENLAASTSAQQLKALCQGIGVLENIQMLPKQRRAILKFANPTSAATFYKRYQRKIIDLSLISVSLVPYFFMN</sequence>
<evidence type="ECO:0000313" key="5">
    <source>
        <dbReference type="Proteomes" id="UP001233999"/>
    </source>
</evidence>
<feature type="region of interest" description="Disordered" evidence="2">
    <location>
        <begin position="699"/>
        <end position="740"/>
    </location>
</feature>
<comment type="caution">
    <text evidence="4">The sequence shown here is derived from an EMBL/GenBank/DDBJ whole genome shotgun (WGS) entry which is preliminary data.</text>
</comment>
<evidence type="ECO:0000256" key="2">
    <source>
        <dbReference type="SAM" id="MobiDB-lite"/>
    </source>
</evidence>
<keyword evidence="5" id="KW-1185">Reference proteome</keyword>
<feature type="compositionally biased region" description="Basic residues" evidence="2">
    <location>
        <begin position="1"/>
        <end position="11"/>
    </location>
</feature>
<reference evidence="4" key="1">
    <citation type="journal article" date="2023" name="IScience">
        <title>Live-bearing cockroach genome reveals convergent evolutionary mechanisms linked to viviparity in insects and beyond.</title>
        <authorList>
            <person name="Fouks B."/>
            <person name="Harrison M.C."/>
            <person name="Mikhailova A.A."/>
            <person name="Marchal E."/>
            <person name="English S."/>
            <person name="Carruthers M."/>
            <person name="Jennings E.C."/>
            <person name="Chiamaka E.L."/>
            <person name="Frigard R.A."/>
            <person name="Pippel M."/>
            <person name="Attardo G.M."/>
            <person name="Benoit J.B."/>
            <person name="Bornberg-Bauer E."/>
            <person name="Tobe S.S."/>
        </authorList>
    </citation>
    <scope>NUCLEOTIDE SEQUENCE</scope>
    <source>
        <strain evidence="4">Stay&amp;Tobe</strain>
    </source>
</reference>
<feature type="region of interest" description="Disordered" evidence="2">
    <location>
        <begin position="193"/>
        <end position="236"/>
    </location>
</feature>
<accession>A0AAD7Z5D8</accession>
<proteinExistence type="predicted"/>
<dbReference type="PANTHER" id="PTHR22014">
    <property type="entry name" value="RNA-BINDING PROTEIN 33"/>
    <property type="match status" value="1"/>
</dbReference>
<evidence type="ECO:0000313" key="4">
    <source>
        <dbReference type="EMBL" id="KAJ9573962.1"/>
    </source>
</evidence>
<dbReference type="InterPro" id="IPR012677">
    <property type="entry name" value="Nucleotide-bd_a/b_plait_sf"/>
</dbReference>
<keyword evidence="1" id="KW-0694">RNA-binding</keyword>
<organism evidence="4 5">
    <name type="scientific">Diploptera punctata</name>
    <name type="common">Pacific beetle cockroach</name>
    <dbReference type="NCBI Taxonomy" id="6984"/>
    <lineage>
        <taxon>Eukaryota</taxon>
        <taxon>Metazoa</taxon>
        <taxon>Ecdysozoa</taxon>
        <taxon>Arthropoda</taxon>
        <taxon>Hexapoda</taxon>
        <taxon>Insecta</taxon>
        <taxon>Pterygota</taxon>
        <taxon>Neoptera</taxon>
        <taxon>Polyneoptera</taxon>
        <taxon>Dictyoptera</taxon>
        <taxon>Blattodea</taxon>
        <taxon>Blaberoidea</taxon>
        <taxon>Blaberidae</taxon>
        <taxon>Diplopterinae</taxon>
        <taxon>Diploptera</taxon>
    </lineage>
</organism>
<feature type="non-terminal residue" evidence="4">
    <location>
        <position position="841"/>
    </location>
</feature>
<feature type="compositionally biased region" description="Polar residues" evidence="2">
    <location>
        <begin position="224"/>
        <end position="236"/>
    </location>
</feature>